<dbReference type="GO" id="GO:0070979">
    <property type="term" value="P:protein K11-linked ubiquitination"/>
    <property type="evidence" value="ECO:0007669"/>
    <property type="project" value="TreeGrafter"/>
</dbReference>
<feature type="region of interest" description="Disordered" evidence="5">
    <location>
        <begin position="1343"/>
        <end position="1370"/>
    </location>
</feature>
<dbReference type="Pfam" id="PF12859">
    <property type="entry name" value="ANAPC1"/>
    <property type="match status" value="1"/>
</dbReference>
<proteinExistence type="inferred from homology"/>
<dbReference type="OrthoDB" id="26401at2759"/>
<keyword evidence="3" id="KW-0498">Mitosis</keyword>
<dbReference type="InterPro" id="IPR024990">
    <property type="entry name" value="Apc1"/>
</dbReference>
<name>A0A5E8C5D4_9ASCO</name>
<feature type="domain" description="Anaphase-promoting complex subunit 1 N-terminal" evidence="6">
    <location>
        <begin position="22"/>
        <end position="115"/>
    </location>
</feature>
<dbReference type="GO" id="GO:0007091">
    <property type="term" value="P:metaphase/anaphase transition of mitotic cell cycle"/>
    <property type="evidence" value="ECO:0007669"/>
    <property type="project" value="TreeGrafter"/>
</dbReference>
<sequence>MLRANSQQDSIPGNQLTMGPNSTVLWSRNGVLMRKFSFPDTPQESIRAVFVAFQQHPVRGGANAQPESVDAIAILAANYLHAYYLRGDFHIVSIPFVVASITASPHGLVLSRNFDAPGTLAEDDGHSPKLHLMSNPLLELEPIYTSSLTTICLSEEPVYFGGVSEIPFVVTFDPVRRQVNIYYLRYHHNSPPTPHTFDESIRNHSKLNKSTSSASSHLMLTSVSSFSLYTSLDHLYVEACTLNQETAIIVSNSLSNTINIMLFSTLENPSFAIPALSKSFEIPGSSPLLLTDISNKTRILAVLNQPNNIYLFDPFLSIKSIPIQLPSHWGNITQIGFYSYTSSNLIYAFSDKFYNINLPIVPSDDLSVKIFQGLYKLVDLRVFRTLSFAWTVLLNAITLSNWEALVASLVCQLYPASRLKEFTEQFKNYQIDTMTLDEILPTALKIAESFDDKISPELCPHVINLLHYIREELRLGYTSSGSLSQIDKFLMYLAHWSGWNDSWKSYYGFAPTAPQLTIEEYSHPFSEPPNILKCLASEPSTAYFPRLSEIYSDPSLDDLTPLSVVTLRFFNLLTQDSVENFLSVKLSKKILNDLSGGIQHVIFEYLSENSQELVKLDDTELWDILGRDDLLFSTLTPEMSQLGTNKDAMPKYTSALISTVGDLEFLSAWDEQTESDRTKISRLIFSTDRRFYEVSRILQSSKPKPIIVIQTPNMSELDLLNKQEETYILSVLKTCTVPIGRAAFYYSARKPLVTEKFPIPKLNFSAIVKPRDITMTLNKSLVSEENLSWGYFHNGIASGLSLVKDTITVNGNWIAFNKPTHLNSQHAGFLLGIGLNGHLKNLEEWHIYNYLGPKHSHTSIALLIGMAASNLRSMDTKLTKVLSVHIFALLPPGSSDLNVSVEVQTAGVVGMGLLYLESSHRRMTETFLGELEGRTRVHTEESIRIHTNESYKLATGIALGLINLGKGNDLKGLNDVKIVERLMQKAIAPRDVQTSQLEISMPGTIAALLLIFLRTNNFEIAKKLAPPENQEAYDYIRPDLLLIRTLAYHVIMWDQIGSNAEWIQENIPKAVLLTTSETNSNYSTDTISYYYIKAGLCMAMTFKYASTGNTSVRDCIVHFLDVVCKLTEHNVTQHDQLLAKQALLHIQNSLCLSLSIVMSGTGDLEALRRFRRLCLKTRKDTCGVNIATHLALGILFLGGGQFRFGNDNFALAALFISVYPVFPRVLVDNTSYLQPLRYFWALAAKPNCVVVREVETGHPCVVNLQIEYKSGKIVVQEAPCAIPNIENVLQISTVSDSYSPVQLDLASAPESPLTKAFLKTLTVYVSRRSTIINKATDIFQQNGNKYKSSTSNNPLGSGATGPPTQQHGGSSLASVLSKVKILADIDLERFTQSNTSLLHRAFETSKQDLMFANMSAARSPRSNEDLWNMRLIFAYQEYLQSGNGDPETNLKVDEMKTLLWKWKCERQKSNS</sequence>
<evidence type="ECO:0000256" key="2">
    <source>
        <dbReference type="ARBA" id="ARBA00022618"/>
    </source>
</evidence>
<reference evidence="7 8" key="1">
    <citation type="submission" date="2019-09" db="EMBL/GenBank/DDBJ databases">
        <authorList>
            <person name="Brejova B."/>
        </authorList>
    </citation>
    <scope>NUCLEOTIDE SEQUENCE [LARGE SCALE GENOMIC DNA]</scope>
</reference>
<gene>
    <name evidence="7" type="ORF">SAPINGB_P006127</name>
</gene>
<comment type="similarity">
    <text evidence="1">Belongs to the APC1 family.</text>
</comment>
<dbReference type="EMBL" id="CABVLU010000005">
    <property type="protein sequence ID" value="VVT58280.1"/>
    <property type="molecule type" value="Genomic_DNA"/>
</dbReference>
<dbReference type="GO" id="GO:0005680">
    <property type="term" value="C:anaphase-promoting complex"/>
    <property type="evidence" value="ECO:0007669"/>
    <property type="project" value="InterPro"/>
</dbReference>
<dbReference type="Gene3D" id="1.25.10.10">
    <property type="entry name" value="Leucine-rich Repeat Variant"/>
    <property type="match status" value="2"/>
</dbReference>
<protein>
    <recommendedName>
        <fullName evidence="6">Anaphase-promoting complex subunit 1 N-terminal domain-containing protein</fullName>
    </recommendedName>
</protein>
<evidence type="ECO:0000313" key="8">
    <source>
        <dbReference type="Proteomes" id="UP000398389"/>
    </source>
</evidence>
<dbReference type="GO" id="GO:0031145">
    <property type="term" value="P:anaphase-promoting complex-dependent catabolic process"/>
    <property type="evidence" value="ECO:0007669"/>
    <property type="project" value="TreeGrafter"/>
</dbReference>
<evidence type="ECO:0000313" key="7">
    <source>
        <dbReference type="EMBL" id="VVT58280.1"/>
    </source>
</evidence>
<evidence type="ECO:0000256" key="4">
    <source>
        <dbReference type="ARBA" id="ARBA00023306"/>
    </source>
</evidence>
<dbReference type="PANTHER" id="PTHR12827">
    <property type="entry name" value="MEIOTIC CHECKPOINT REGULATOR TSG24 FAMILY MEMBER"/>
    <property type="match status" value="1"/>
</dbReference>
<dbReference type="RefSeq" id="XP_031856732.1">
    <property type="nucleotide sequence ID" value="XM_032000841.1"/>
</dbReference>
<keyword evidence="8" id="KW-1185">Reference proteome</keyword>
<keyword evidence="4" id="KW-0131">Cell cycle</keyword>
<dbReference type="GeneID" id="43584941"/>
<evidence type="ECO:0000256" key="1">
    <source>
        <dbReference type="ARBA" id="ARBA00010547"/>
    </source>
</evidence>
<dbReference type="GO" id="GO:0060090">
    <property type="term" value="F:molecular adaptor activity"/>
    <property type="evidence" value="ECO:0007669"/>
    <property type="project" value="TreeGrafter"/>
</dbReference>
<accession>A0A5E8C5D4</accession>
<dbReference type="InterPro" id="IPR049255">
    <property type="entry name" value="Apc1_N"/>
</dbReference>
<dbReference type="PANTHER" id="PTHR12827:SF3">
    <property type="entry name" value="ANAPHASE-PROMOTING COMPLEX SUBUNIT 1"/>
    <property type="match status" value="1"/>
</dbReference>
<evidence type="ECO:0000259" key="6">
    <source>
        <dbReference type="Pfam" id="PF12859"/>
    </source>
</evidence>
<evidence type="ECO:0000256" key="3">
    <source>
        <dbReference type="ARBA" id="ARBA00022776"/>
    </source>
</evidence>
<keyword evidence="2" id="KW-0132">Cell division</keyword>
<evidence type="ECO:0000256" key="5">
    <source>
        <dbReference type="SAM" id="MobiDB-lite"/>
    </source>
</evidence>
<organism evidence="7 8">
    <name type="scientific">Magnusiomyces paraingens</name>
    <dbReference type="NCBI Taxonomy" id="2606893"/>
    <lineage>
        <taxon>Eukaryota</taxon>
        <taxon>Fungi</taxon>
        <taxon>Dikarya</taxon>
        <taxon>Ascomycota</taxon>
        <taxon>Saccharomycotina</taxon>
        <taxon>Dipodascomycetes</taxon>
        <taxon>Dipodascales</taxon>
        <taxon>Dipodascaceae</taxon>
        <taxon>Magnusiomyces</taxon>
    </lineage>
</organism>
<dbReference type="GO" id="GO:0051301">
    <property type="term" value="P:cell division"/>
    <property type="evidence" value="ECO:0007669"/>
    <property type="project" value="UniProtKB-KW"/>
</dbReference>
<dbReference type="InterPro" id="IPR011989">
    <property type="entry name" value="ARM-like"/>
</dbReference>
<feature type="compositionally biased region" description="Polar residues" evidence="5">
    <location>
        <begin position="1343"/>
        <end position="1355"/>
    </location>
</feature>
<dbReference type="Proteomes" id="UP000398389">
    <property type="component" value="Unassembled WGS sequence"/>
</dbReference>